<keyword evidence="3" id="KW-1185">Reference proteome</keyword>
<name>A0A1A5YM70_9BACL</name>
<evidence type="ECO:0000259" key="1">
    <source>
        <dbReference type="Pfam" id="PF13349"/>
    </source>
</evidence>
<dbReference type="Proteomes" id="UP000092024">
    <property type="component" value="Unassembled WGS sequence"/>
</dbReference>
<protein>
    <recommendedName>
        <fullName evidence="1">DUF4097 domain-containing protein</fullName>
    </recommendedName>
</protein>
<accession>A0A1A5YM70</accession>
<gene>
    <name evidence="2" type="ORF">A7K91_00160</name>
</gene>
<comment type="caution">
    <text evidence="2">The sequence shown here is derived from an EMBL/GenBank/DDBJ whole genome shotgun (WGS) entry which is preliminary data.</text>
</comment>
<reference evidence="2 3" key="1">
    <citation type="submission" date="2016-05" db="EMBL/GenBank/DDBJ databases">
        <title>Paenibacillus oryzae. sp. nov., isolated from the rice root.</title>
        <authorList>
            <person name="Zhang J."/>
            <person name="Zhang X."/>
        </authorList>
    </citation>
    <scope>NUCLEOTIDE SEQUENCE [LARGE SCALE GENOMIC DNA]</scope>
    <source>
        <strain evidence="2 3">1DrF-4</strain>
    </source>
</reference>
<dbReference type="PROSITE" id="PS51257">
    <property type="entry name" value="PROKAR_LIPOPROTEIN"/>
    <property type="match status" value="1"/>
</dbReference>
<dbReference type="RefSeq" id="WP_068681384.1">
    <property type="nucleotide sequence ID" value="NZ_LYPA01000044.1"/>
</dbReference>
<dbReference type="STRING" id="1844972.A7K91_00160"/>
<sequence length="206" mass="21898">MKYGLKRTSVFLMLAFLLVVLCGCTDSGKGITTKSIPSDQLQHLVIETGAHDIVIRSSDAETLSASVEGYKGELLTQEQDTVLIAIPMPGGGIHLRSPQPLYVDLPRQGIVGSLTVRSEYGQVRLEAVSAAEISVTTEHGNIAQSGVSGQLTAKTKLGDIRSALELEQAIVTGTDGIGAFYEGPLLDKANSQTIKLSTEFGQIELQ</sequence>
<evidence type="ECO:0000313" key="2">
    <source>
        <dbReference type="EMBL" id="OBR66731.1"/>
    </source>
</evidence>
<proteinExistence type="predicted"/>
<organism evidence="2 3">
    <name type="scientific">Paenibacillus oryzae</name>
    <dbReference type="NCBI Taxonomy" id="1844972"/>
    <lineage>
        <taxon>Bacteria</taxon>
        <taxon>Bacillati</taxon>
        <taxon>Bacillota</taxon>
        <taxon>Bacilli</taxon>
        <taxon>Bacillales</taxon>
        <taxon>Paenibacillaceae</taxon>
        <taxon>Paenibacillus</taxon>
    </lineage>
</organism>
<dbReference type="EMBL" id="LYPA01000044">
    <property type="protein sequence ID" value="OBR66731.1"/>
    <property type="molecule type" value="Genomic_DNA"/>
</dbReference>
<dbReference type="InterPro" id="IPR025164">
    <property type="entry name" value="Toastrack_DUF4097"/>
</dbReference>
<evidence type="ECO:0000313" key="3">
    <source>
        <dbReference type="Proteomes" id="UP000092024"/>
    </source>
</evidence>
<dbReference type="Pfam" id="PF13349">
    <property type="entry name" value="DUF4097"/>
    <property type="match status" value="1"/>
</dbReference>
<feature type="domain" description="DUF4097" evidence="1">
    <location>
        <begin position="42"/>
        <end position="175"/>
    </location>
</feature>
<dbReference type="AlphaFoldDB" id="A0A1A5YM70"/>